<dbReference type="EMBL" id="LXQA010037903">
    <property type="protein sequence ID" value="MCH98544.1"/>
    <property type="molecule type" value="Genomic_DNA"/>
</dbReference>
<accession>A0A392NJC4</accession>
<protein>
    <submittedName>
        <fullName evidence="2">Uncharacterized protein</fullName>
    </submittedName>
</protein>
<evidence type="ECO:0000313" key="3">
    <source>
        <dbReference type="Proteomes" id="UP000265520"/>
    </source>
</evidence>
<sequence length="120" mass="13134">TVIWWLWIVAVNRRVRGDGCPVAACKDNWKSSDSVCVEGEEFGSRPGLVGNNESGLGIWVGSGISERPLARRICISAGDRRFIGKDGGVDVLGDSSFDDGVELVDGCQTMMDQIWFPELW</sequence>
<feature type="non-terminal residue" evidence="2">
    <location>
        <position position="1"/>
    </location>
</feature>
<evidence type="ECO:0000256" key="1">
    <source>
        <dbReference type="SAM" id="SignalP"/>
    </source>
</evidence>
<keyword evidence="3" id="KW-1185">Reference proteome</keyword>
<reference evidence="2 3" key="1">
    <citation type="journal article" date="2018" name="Front. Plant Sci.">
        <title>Red Clover (Trifolium pratense) and Zigzag Clover (T. medium) - A Picture of Genomic Similarities and Differences.</title>
        <authorList>
            <person name="Dluhosova J."/>
            <person name="Istvanek J."/>
            <person name="Nedelnik J."/>
            <person name="Repkova J."/>
        </authorList>
    </citation>
    <scope>NUCLEOTIDE SEQUENCE [LARGE SCALE GENOMIC DNA]</scope>
    <source>
        <strain evidence="3">cv. 10/8</strain>
        <tissue evidence="2">Leaf</tissue>
    </source>
</reference>
<feature type="chain" id="PRO_5017302250" evidence="1">
    <location>
        <begin position="18"/>
        <end position="120"/>
    </location>
</feature>
<keyword evidence="1" id="KW-0732">Signal</keyword>
<feature type="signal peptide" evidence="1">
    <location>
        <begin position="1"/>
        <end position="17"/>
    </location>
</feature>
<dbReference type="Proteomes" id="UP000265520">
    <property type="component" value="Unassembled WGS sequence"/>
</dbReference>
<proteinExistence type="predicted"/>
<dbReference type="AlphaFoldDB" id="A0A392NJC4"/>
<comment type="caution">
    <text evidence="2">The sequence shown here is derived from an EMBL/GenBank/DDBJ whole genome shotgun (WGS) entry which is preliminary data.</text>
</comment>
<evidence type="ECO:0000313" key="2">
    <source>
        <dbReference type="EMBL" id="MCH98544.1"/>
    </source>
</evidence>
<organism evidence="2 3">
    <name type="scientific">Trifolium medium</name>
    <dbReference type="NCBI Taxonomy" id="97028"/>
    <lineage>
        <taxon>Eukaryota</taxon>
        <taxon>Viridiplantae</taxon>
        <taxon>Streptophyta</taxon>
        <taxon>Embryophyta</taxon>
        <taxon>Tracheophyta</taxon>
        <taxon>Spermatophyta</taxon>
        <taxon>Magnoliopsida</taxon>
        <taxon>eudicotyledons</taxon>
        <taxon>Gunneridae</taxon>
        <taxon>Pentapetalae</taxon>
        <taxon>rosids</taxon>
        <taxon>fabids</taxon>
        <taxon>Fabales</taxon>
        <taxon>Fabaceae</taxon>
        <taxon>Papilionoideae</taxon>
        <taxon>50 kb inversion clade</taxon>
        <taxon>NPAAA clade</taxon>
        <taxon>Hologalegina</taxon>
        <taxon>IRL clade</taxon>
        <taxon>Trifolieae</taxon>
        <taxon>Trifolium</taxon>
    </lineage>
</organism>
<name>A0A392NJC4_9FABA</name>